<keyword evidence="1" id="KW-0968">Cytoplasmic vesicle</keyword>
<reference evidence="5 6" key="1">
    <citation type="journal article" date="2018" name="Mol. Plant">
        <title>The genome of Artemisia annua provides insight into the evolution of Asteraceae family and artemisinin biosynthesis.</title>
        <authorList>
            <person name="Shen Q."/>
            <person name="Zhang L."/>
            <person name="Liao Z."/>
            <person name="Wang S."/>
            <person name="Yan T."/>
            <person name="Shi P."/>
            <person name="Liu M."/>
            <person name="Fu X."/>
            <person name="Pan Q."/>
            <person name="Wang Y."/>
            <person name="Lv Z."/>
            <person name="Lu X."/>
            <person name="Zhang F."/>
            <person name="Jiang W."/>
            <person name="Ma Y."/>
            <person name="Chen M."/>
            <person name="Hao X."/>
            <person name="Li L."/>
            <person name="Tang Y."/>
            <person name="Lv G."/>
            <person name="Zhou Y."/>
            <person name="Sun X."/>
            <person name="Brodelius P.E."/>
            <person name="Rose J.K.C."/>
            <person name="Tang K."/>
        </authorList>
    </citation>
    <scope>NUCLEOTIDE SEQUENCE [LARGE SCALE GENOMIC DNA]</scope>
    <source>
        <strain evidence="6">cv. Huhao1</strain>
        <tissue evidence="5">Leaf</tissue>
    </source>
</reference>
<feature type="domain" description="Sec23/Sec24 beta-sandwich" evidence="4">
    <location>
        <begin position="318"/>
        <end position="408"/>
    </location>
</feature>
<keyword evidence="1" id="KW-0653">Protein transport</keyword>
<dbReference type="InterPro" id="IPR036465">
    <property type="entry name" value="vWFA_dom_sf"/>
</dbReference>
<dbReference type="AlphaFoldDB" id="A0A2U1Q558"/>
<dbReference type="EMBL" id="PKPP01000409">
    <property type="protein sequence ID" value="PWA93128.1"/>
    <property type="molecule type" value="Genomic_DNA"/>
</dbReference>
<protein>
    <recommendedName>
        <fullName evidence="1">Protein transport protein SEC23</fullName>
    </recommendedName>
</protein>
<dbReference type="Gene3D" id="3.40.50.410">
    <property type="entry name" value="von Willebrand factor, type A domain"/>
    <property type="match status" value="1"/>
</dbReference>
<keyword evidence="1" id="KW-0963">Cytoplasm</keyword>
<feature type="region of interest" description="Disordered" evidence="3">
    <location>
        <begin position="138"/>
        <end position="163"/>
    </location>
</feature>
<keyword evidence="1" id="KW-0862">Zinc</keyword>
<comment type="subcellular location">
    <subcellularLocation>
        <location evidence="1">Cytoplasmic vesicle</location>
        <location evidence="1">COPII-coated vesicle membrane</location>
        <topology evidence="1">Peripheral membrane protein</topology>
        <orientation evidence="1">Cytoplasmic side</orientation>
    </subcellularLocation>
    <subcellularLocation>
        <location evidence="1">Endoplasmic reticulum membrane</location>
        <topology evidence="1">Peripheral membrane protein</topology>
        <orientation evidence="1">Cytoplasmic side</orientation>
    </subcellularLocation>
</comment>
<evidence type="ECO:0000256" key="1">
    <source>
        <dbReference type="RuleBase" id="RU365030"/>
    </source>
</evidence>
<feature type="compositionally biased region" description="Low complexity" evidence="3">
    <location>
        <begin position="149"/>
        <end position="163"/>
    </location>
</feature>
<dbReference type="GO" id="GO:0005096">
    <property type="term" value="F:GTPase activator activity"/>
    <property type="evidence" value="ECO:0007669"/>
    <property type="project" value="TreeGrafter"/>
</dbReference>
<evidence type="ECO:0000313" key="6">
    <source>
        <dbReference type="Proteomes" id="UP000245207"/>
    </source>
</evidence>
<keyword evidence="2" id="KW-0175">Coiled coil</keyword>
<keyword evidence="6" id="KW-1185">Reference proteome</keyword>
<comment type="function">
    <text evidence="1">Component of the coat protein complex II (COPII) which promotes the formation of transport vesicles from the endoplasmic reticulum (ER). The coat has two main functions, the physical deformation of the endoplasmic reticulum membrane into vesicles and the selection of cargo molecules.</text>
</comment>
<dbReference type="Gene3D" id="2.60.40.1670">
    <property type="entry name" value="beta-sandwich domain of Sec23/24"/>
    <property type="match status" value="1"/>
</dbReference>
<keyword evidence="1" id="KW-0813">Transport</keyword>
<dbReference type="GO" id="GO:0070971">
    <property type="term" value="C:endoplasmic reticulum exit site"/>
    <property type="evidence" value="ECO:0007669"/>
    <property type="project" value="TreeGrafter"/>
</dbReference>
<evidence type="ECO:0000256" key="2">
    <source>
        <dbReference type="SAM" id="Coils"/>
    </source>
</evidence>
<dbReference type="Proteomes" id="UP000245207">
    <property type="component" value="Unassembled WGS sequence"/>
</dbReference>
<keyword evidence="1" id="KW-0256">Endoplasmic reticulum</keyword>
<feature type="coiled-coil region" evidence="2">
    <location>
        <begin position="419"/>
        <end position="450"/>
    </location>
</feature>
<keyword evidence="1" id="KW-0479">Metal-binding</keyword>
<dbReference type="Pfam" id="PF08033">
    <property type="entry name" value="Sec23_BS"/>
    <property type="match status" value="1"/>
</dbReference>
<dbReference type="PANTHER" id="PTHR11141:SF2">
    <property type="entry name" value="PROTEIN TRANSPORT PROTEIN SEC23 C"/>
    <property type="match status" value="1"/>
</dbReference>
<dbReference type="OrthoDB" id="3367at2759"/>
<comment type="caution">
    <text evidence="5">The sequence shown here is derived from an EMBL/GenBank/DDBJ whole genome shotgun (WGS) entry which is preliminary data.</text>
</comment>
<keyword evidence="1" id="KW-0472">Membrane</keyword>
<comment type="similarity">
    <text evidence="1">Belongs to the SEC23/SEC24 family. SEC23 subfamily.</text>
</comment>
<proteinExistence type="inferred from homology"/>
<dbReference type="STRING" id="35608.A0A2U1Q558"/>
<dbReference type="GO" id="GO:0046872">
    <property type="term" value="F:metal ion binding"/>
    <property type="evidence" value="ECO:0007669"/>
    <property type="project" value="UniProtKB-KW"/>
</dbReference>
<dbReference type="GO" id="GO:0090110">
    <property type="term" value="P:COPII-coated vesicle cargo loading"/>
    <property type="evidence" value="ECO:0007669"/>
    <property type="project" value="TreeGrafter"/>
</dbReference>
<evidence type="ECO:0000256" key="3">
    <source>
        <dbReference type="SAM" id="MobiDB-lite"/>
    </source>
</evidence>
<accession>A0A2U1Q558</accession>
<feature type="compositionally biased region" description="Polar residues" evidence="3">
    <location>
        <begin position="138"/>
        <end position="147"/>
    </location>
</feature>
<gene>
    <name evidence="5" type="ORF">CTI12_AA074490</name>
</gene>
<dbReference type="GO" id="GO:0030127">
    <property type="term" value="C:COPII vesicle coat"/>
    <property type="evidence" value="ECO:0007669"/>
    <property type="project" value="TreeGrafter"/>
</dbReference>
<keyword evidence="1" id="KW-0931">ER-Golgi transport</keyword>
<organism evidence="5 6">
    <name type="scientific">Artemisia annua</name>
    <name type="common">Sweet wormwood</name>
    <dbReference type="NCBI Taxonomy" id="35608"/>
    <lineage>
        <taxon>Eukaryota</taxon>
        <taxon>Viridiplantae</taxon>
        <taxon>Streptophyta</taxon>
        <taxon>Embryophyta</taxon>
        <taxon>Tracheophyta</taxon>
        <taxon>Spermatophyta</taxon>
        <taxon>Magnoliopsida</taxon>
        <taxon>eudicotyledons</taxon>
        <taxon>Gunneridae</taxon>
        <taxon>Pentapetalae</taxon>
        <taxon>asterids</taxon>
        <taxon>campanulids</taxon>
        <taxon>Asterales</taxon>
        <taxon>Asteraceae</taxon>
        <taxon>Asteroideae</taxon>
        <taxon>Anthemideae</taxon>
        <taxon>Artemisiinae</taxon>
        <taxon>Artemisia</taxon>
    </lineage>
</organism>
<dbReference type="GO" id="GO:0015031">
    <property type="term" value="P:protein transport"/>
    <property type="evidence" value="ECO:0007669"/>
    <property type="project" value="UniProtKB-KW"/>
</dbReference>
<sequence length="490" mass="54235">MLYGLTDLFTYFSFVKSGGCAIINSVQYIDGLEVLKRSRQCIWRAAVDMSKTASPLALQLRYLDLHVRWNERVCPEQPLQDGKGPEAEASAFRNACIVDKMLSLKCEDNESELCCFLNFQISKRSIMKAVHLNLQNDETDGGTSKSSHVGGLSNGSSSTVGSNTSDGKGSYLIFNVGDTLYISDLTLEEKDPVKSITFGNSNPVCHAFDFKANDGHDFLIGLNSGDVYSVSLRLQSQDVGKKLVGAHHYNKDGALNNSFDIWLALMEEVKIVGVAELKVAVEKTGGLVVLAESFGHSVFKNSLLRVFQSGDNDLGLSSNGIFEVNFSKDIRIQGILGPCASLEKKGPYAPTLLLVKGVQPHGRCVDLTNQDVIGQAANNQFYFQSLTYYQHSNGNMRLRATTLSRRWVTGPPGPGNIKASQLKEEEKTMKQIMQAMKEQALLDKEETERNANLNFADKARDPSDPGYILMNDLYMHVYIFFGMLIKIFPW</sequence>
<name>A0A2U1Q558_ARTAN</name>
<evidence type="ECO:0000313" key="5">
    <source>
        <dbReference type="EMBL" id="PWA93128.1"/>
    </source>
</evidence>
<dbReference type="PANTHER" id="PTHR11141">
    <property type="entry name" value="PROTEIN TRANSPORT PROTEIN SEC23"/>
    <property type="match status" value="1"/>
</dbReference>
<dbReference type="InterPro" id="IPR012990">
    <property type="entry name" value="Beta-sandwich_Sec23_24"/>
</dbReference>
<dbReference type="GO" id="GO:0005789">
    <property type="term" value="C:endoplasmic reticulum membrane"/>
    <property type="evidence" value="ECO:0007669"/>
    <property type="project" value="UniProtKB-SubCell"/>
</dbReference>
<dbReference type="SUPFAM" id="SSF81995">
    <property type="entry name" value="beta-sandwich domain of Sec23/24"/>
    <property type="match status" value="1"/>
</dbReference>
<evidence type="ECO:0000259" key="4">
    <source>
        <dbReference type="Pfam" id="PF08033"/>
    </source>
</evidence>
<dbReference type="InterPro" id="IPR037364">
    <property type="entry name" value="Sec23"/>
</dbReference>